<name>A0A840S241_9BURK</name>
<dbReference type="EMBL" id="JACHHO010000001">
    <property type="protein sequence ID" value="MBB5202924.1"/>
    <property type="molecule type" value="Genomic_DNA"/>
</dbReference>
<organism evidence="2 3">
    <name type="scientific">Inhella inkyongensis</name>
    <dbReference type="NCBI Taxonomy" id="392593"/>
    <lineage>
        <taxon>Bacteria</taxon>
        <taxon>Pseudomonadati</taxon>
        <taxon>Pseudomonadota</taxon>
        <taxon>Betaproteobacteria</taxon>
        <taxon>Burkholderiales</taxon>
        <taxon>Sphaerotilaceae</taxon>
        <taxon>Inhella</taxon>
    </lineage>
</organism>
<evidence type="ECO:0000256" key="1">
    <source>
        <dbReference type="SAM" id="SignalP"/>
    </source>
</evidence>
<sequence>MKWITVLLSLSLGLSTAALAGPQQEKMKHCNATAKEKSLAGDERKAFMSDCLKAKPEAAATQQDKMKTCNAKTKALAGDERKKFMSECLKAK</sequence>
<accession>A0A840S241</accession>
<feature type="chain" id="PRO_5032761891" description="Phosphate starvation-inducible protein PsiF" evidence="1">
    <location>
        <begin position="21"/>
        <end position="92"/>
    </location>
</feature>
<comment type="caution">
    <text evidence="2">The sequence shown here is derived from an EMBL/GenBank/DDBJ whole genome shotgun (WGS) entry which is preliminary data.</text>
</comment>
<dbReference type="Pfam" id="PF07769">
    <property type="entry name" value="PsiF_repeat"/>
    <property type="match status" value="2"/>
</dbReference>
<dbReference type="Proteomes" id="UP000554837">
    <property type="component" value="Unassembled WGS sequence"/>
</dbReference>
<dbReference type="AlphaFoldDB" id="A0A840S241"/>
<evidence type="ECO:0000313" key="3">
    <source>
        <dbReference type="Proteomes" id="UP000554837"/>
    </source>
</evidence>
<gene>
    <name evidence="2" type="ORF">HNQ51_000217</name>
</gene>
<evidence type="ECO:0008006" key="4">
    <source>
        <dbReference type="Google" id="ProtNLM"/>
    </source>
</evidence>
<protein>
    <recommendedName>
        <fullName evidence="4">Phosphate starvation-inducible protein PsiF</fullName>
    </recommendedName>
</protein>
<evidence type="ECO:0000313" key="2">
    <source>
        <dbReference type="EMBL" id="MBB5202924.1"/>
    </source>
</evidence>
<proteinExistence type="predicted"/>
<dbReference type="InterPro" id="IPR011690">
    <property type="entry name" value="P_starv_induced_PsiF"/>
</dbReference>
<dbReference type="OrthoDB" id="8001925at2"/>
<keyword evidence="1" id="KW-0732">Signal</keyword>
<feature type="signal peptide" evidence="1">
    <location>
        <begin position="1"/>
        <end position="20"/>
    </location>
</feature>
<keyword evidence="3" id="KW-1185">Reference proteome</keyword>
<reference evidence="2 3" key="1">
    <citation type="submission" date="2020-08" db="EMBL/GenBank/DDBJ databases">
        <title>Genomic Encyclopedia of Type Strains, Phase IV (KMG-IV): sequencing the most valuable type-strain genomes for metagenomic binning, comparative biology and taxonomic classification.</title>
        <authorList>
            <person name="Goeker M."/>
        </authorList>
    </citation>
    <scope>NUCLEOTIDE SEQUENCE [LARGE SCALE GENOMIC DNA]</scope>
    <source>
        <strain evidence="2 3">DSM 23958</strain>
    </source>
</reference>
<dbReference type="RefSeq" id="WP_138857987.1">
    <property type="nucleotide sequence ID" value="NZ_CP040709.1"/>
</dbReference>